<dbReference type="InterPro" id="IPR000953">
    <property type="entry name" value="Chromo/chromo_shadow_dom"/>
</dbReference>
<evidence type="ECO:0000256" key="2">
    <source>
        <dbReference type="ARBA" id="ARBA00023242"/>
    </source>
</evidence>
<feature type="compositionally biased region" description="Acidic residues" evidence="3">
    <location>
        <begin position="33"/>
        <end position="51"/>
    </location>
</feature>
<dbReference type="GeneID" id="17273577"/>
<protein>
    <recommendedName>
        <fullName evidence="4">Chromo domain-containing protein</fullName>
    </recommendedName>
</protein>
<dbReference type="InterPro" id="IPR016197">
    <property type="entry name" value="Chromo-like_dom_sf"/>
</dbReference>
<dbReference type="SMART" id="SM00298">
    <property type="entry name" value="CHROMO"/>
    <property type="match status" value="1"/>
</dbReference>
<dbReference type="PaxDb" id="2903-EOD28028"/>
<sequence>MLNRSTVHATPLAAVLFPAPLRARHAEASFGDSDSESEEEDEEACSEEDEDTYVVDRILSSRKAKGGKTEYLVRWKGYEDEDDTWEPAGHLHKELIAEFEASGDPRVVD</sequence>
<accession>A0A0D3JWZ3</accession>
<dbReference type="RefSeq" id="XP_005780457.1">
    <property type="nucleotide sequence ID" value="XM_005780400.1"/>
</dbReference>
<keyword evidence="2" id="KW-0539">Nucleus</keyword>
<evidence type="ECO:0000256" key="1">
    <source>
        <dbReference type="ARBA" id="ARBA00004123"/>
    </source>
</evidence>
<feature type="domain" description="Chromo" evidence="4">
    <location>
        <begin position="53"/>
        <end position="109"/>
    </location>
</feature>
<dbReference type="AlphaFoldDB" id="A0A0D3JWZ3"/>
<dbReference type="InterPro" id="IPR023780">
    <property type="entry name" value="Chromo_domain"/>
</dbReference>
<dbReference type="InterPro" id="IPR051219">
    <property type="entry name" value="Heterochromatin_chromo-domain"/>
</dbReference>
<dbReference type="PROSITE" id="PS00598">
    <property type="entry name" value="CHROMO_1"/>
    <property type="match status" value="1"/>
</dbReference>
<dbReference type="Pfam" id="PF00385">
    <property type="entry name" value="Chromo"/>
    <property type="match status" value="1"/>
</dbReference>
<dbReference type="InterPro" id="IPR017984">
    <property type="entry name" value="Chromo_dom_subgr"/>
</dbReference>
<dbReference type="InterPro" id="IPR023779">
    <property type="entry name" value="Chromodomain_CS"/>
</dbReference>
<dbReference type="Gene3D" id="2.40.50.40">
    <property type="match status" value="1"/>
</dbReference>
<evidence type="ECO:0000313" key="5">
    <source>
        <dbReference type="EnsemblProtists" id="EOD28028"/>
    </source>
</evidence>
<name>A0A0D3JWZ3_EMIH1</name>
<evidence type="ECO:0000256" key="3">
    <source>
        <dbReference type="SAM" id="MobiDB-lite"/>
    </source>
</evidence>
<proteinExistence type="predicted"/>
<dbReference type="HOGENOM" id="CLU_2188961_0_0_1"/>
<comment type="subcellular location">
    <subcellularLocation>
        <location evidence="1">Nucleus</location>
    </subcellularLocation>
</comment>
<feature type="region of interest" description="Disordered" evidence="3">
    <location>
        <begin position="26"/>
        <end position="51"/>
    </location>
</feature>
<dbReference type="GO" id="GO:0005634">
    <property type="term" value="C:nucleus"/>
    <property type="evidence" value="ECO:0007669"/>
    <property type="project" value="UniProtKB-SubCell"/>
</dbReference>
<dbReference type="STRING" id="2903.R1CY86"/>
<dbReference type="PANTHER" id="PTHR22812">
    <property type="entry name" value="CHROMOBOX PROTEIN"/>
    <property type="match status" value="1"/>
</dbReference>
<keyword evidence="6" id="KW-1185">Reference proteome</keyword>
<dbReference type="CDD" id="cd00024">
    <property type="entry name" value="CD_CSD"/>
    <property type="match status" value="1"/>
</dbReference>
<dbReference type="KEGG" id="ehx:EMIHUDRAFT_235215"/>
<reference evidence="6" key="1">
    <citation type="journal article" date="2013" name="Nature">
        <title>Pan genome of the phytoplankton Emiliania underpins its global distribution.</title>
        <authorList>
            <person name="Read B.A."/>
            <person name="Kegel J."/>
            <person name="Klute M.J."/>
            <person name="Kuo A."/>
            <person name="Lefebvre S.C."/>
            <person name="Maumus F."/>
            <person name="Mayer C."/>
            <person name="Miller J."/>
            <person name="Monier A."/>
            <person name="Salamov A."/>
            <person name="Young J."/>
            <person name="Aguilar M."/>
            <person name="Claverie J.M."/>
            <person name="Frickenhaus S."/>
            <person name="Gonzalez K."/>
            <person name="Herman E.K."/>
            <person name="Lin Y.C."/>
            <person name="Napier J."/>
            <person name="Ogata H."/>
            <person name="Sarno A.F."/>
            <person name="Shmutz J."/>
            <person name="Schroeder D."/>
            <person name="de Vargas C."/>
            <person name="Verret F."/>
            <person name="von Dassow P."/>
            <person name="Valentin K."/>
            <person name="Van de Peer Y."/>
            <person name="Wheeler G."/>
            <person name="Dacks J.B."/>
            <person name="Delwiche C.F."/>
            <person name="Dyhrman S.T."/>
            <person name="Glockner G."/>
            <person name="John U."/>
            <person name="Richards T."/>
            <person name="Worden A.Z."/>
            <person name="Zhang X."/>
            <person name="Grigoriev I.V."/>
            <person name="Allen A.E."/>
            <person name="Bidle K."/>
            <person name="Borodovsky M."/>
            <person name="Bowler C."/>
            <person name="Brownlee C."/>
            <person name="Cock J.M."/>
            <person name="Elias M."/>
            <person name="Gladyshev V.N."/>
            <person name="Groth M."/>
            <person name="Guda C."/>
            <person name="Hadaegh A."/>
            <person name="Iglesias-Rodriguez M.D."/>
            <person name="Jenkins J."/>
            <person name="Jones B.M."/>
            <person name="Lawson T."/>
            <person name="Leese F."/>
            <person name="Lindquist E."/>
            <person name="Lobanov A."/>
            <person name="Lomsadze A."/>
            <person name="Malik S.B."/>
            <person name="Marsh M.E."/>
            <person name="Mackinder L."/>
            <person name="Mock T."/>
            <person name="Mueller-Roeber B."/>
            <person name="Pagarete A."/>
            <person name="Parker M."/>
            <person name="Probert I."/>
            <person name="Quesneville H."/>
            <person name="Raines C."/>
            <person name="Rensing S.A."/>
            <person name="Riano-Pachon D.M."/>
            <person name="Richier S."/>
            <person name="Rokitta S."/>
            <person name="Shiraiwa Y."/>
            <person name="Soanes D.M."/>
            <person name="van der Giezen M."/>
            <person name="Wahlund T.M."/>
            <person name="Williams B."/>
            <person name="Wilson W."/>
            <person name="Wolfe G."/>
            <person name="Wurch L.L."/>
        </authorList>
    </citation>
    <scope>NUCLEOTIDE SEQUENCE</scope>
</reference>
<dbReference type="PROSITE" id="PS50013">
    <property type="entry name" value="CHROMO_2"/>
    <property type="match status" value="1"/>
</dbReference>
<organism evidence="5 6">
    <name type="scientific">Emiliania huxleyi (strain CCMP1516)</name>
    <dbReference type="NCBI Taxonomy" id="280463"/>
    <lineage>
        <taxon>Eukaryota</taxon>
        <taxon>Haptista</taxon>
        <taxon>Haptophyta</taxon>
        <taxon>Prymnesiophyceae</taxon>
        <taxon>Isochrysidales</taxon>
        <taxon>Noelaerhabdaceae</taxon>
        <taxon>Emiliania</taxon>
    </lineage>
</organism>
<evidence type="ECO:0000259" key="4">
    <source>
        <dbReference type="PROSITE" id="PS50013"/>
    </source>
</evidence>
<dbReference type="SUPFAM" id="SSF54160">
    <property type="entry name" value="Chromo domain-like"/>
    <property type="match status" value="1"/>
</dbReference>
<dbReference type="PRINTS" id="PR00504">
    <property type="entry name" value="CHROMODOMAIN"/>
</dbReference>
<dbReference type="EnsemblProtists" id="EOD28028">
    <property type="protein sequence ID" value="EOD28028"/>
    <property type="gene ID" value="EMIHUDRAFT_235215"/>
</dbReference>
<reference evidence="5" key="2">
    <citation type="submission" date="2024-10" db="UniProtKB">
        <authorList>
            <consortium name="EnsemblProtists"/>
        </authorList>
    </citation>
    <scope>IDENTIFICATION</scope>
</reference>
<dbReference type="Proteomes" id="UP000013827">
    <property type="component" value="Unassembled WGS sequence"/>
</dbReference>
<evidence type="ECO:0000313" key="6">
    <source>
        <dbReference type="Proteomes" id="UP000013827"/>
    </source>
</evidence>
<dbReference type="eggNOG" id="KOG1911">
    <property type="taxonomic scope" value="Eukaryota"/>
</dbReference>